<keyword evidence="2" id="KW-1185">Reference proteome</keyword>
<evidence type="ECO:0000313" key="2">
    <source>
        <dbReference type="Proteomes" id="UP001287356"/>
    </source>
</evidence>
<protein>
    <recommendedName>
        <fullName evidence="3">Protein kinase domain-containing protein</fullName>
    </recommendedName>
</protein>
<proteinExistence type="predicted"/>
<dbReference type="EMBL" id="JAULSN010000005">
    <property type="protein sequence ID" value="KAK3371450.1"/>
    <property type="molecule type" value="Genomic_DNA"/>
</dbReference>
<comment type="caution">
    <text evidence="1">The sequence shown here is derived from an EMBL/GenBank/DDBJ whole genome shotgun (WGS) entry which is preliminary data.</text>
</comment>
<organism evidence="1 2">
    <name type="scientific">Lasiosphaeria ovina</name>
    <dbReference type="NCBI Taxonomy" id="92902"/>
    <lineage>
        <taxon>Eukaryota</taxon>
        <taxon>Fungi</taxon>
        <taxon>Dikarya</taxon>
        <taxon>Ascomycota</taxon>
        <taxon>Pezizomycotina</taxon>
        <taxon>Sordariomycetes</taxon>
        <taxon>Sordariomycetidae</taxon>
        <taxon>Sordariales</taxon>
        <taxon>Lasiosphaeriaceae</taxon>
        <taxon>Lasiosphaeria</taxon>
    </lineage>
</organism>
<reference evidence="1" key="2">
    <citation type="submission" date="2023-06" db="EMBL/GenBank/DDBJ databases">
        <authorList>
            <consortium name="Lawrence Berkeley National Laboratory"/>
            <person name="Haridas S."/>
            <person name="Hensen N."/>
            <person name="Bonometti L."/>
            <person name="Westerberg I."/>
            <person name="Brannstrom I.O."/>
            <person name="Guillou S."/>
            <person name="Cros-Aarteil S."/>
            <person name="Calhoun S."/>
            <person name="Kuo A."/>
            <person name="Mondo S."/>
            <person name="Pangilinan J."/>
            <person name="Riley R."/>
            <person name="Labutti K."/>
            <person name="Andreopoulos B."/>
            <person name="Lipzen A."/>
            <person name="Chen C."/>
            <person name="Yanf M."/>
            <person name="Daum C."/>
            <person name="Ng V."/>
            <person name="Clum A."/>
            <person name="Steindorff A."/>
            <person name="Ohm R."/>
            <person name="Martin F."/>
            <person name="Silar P."/>
            <person name="Natvig D."/>
            <person name="Lalanne C."/>
            <person name="Gautier V."/>
            <person name="Ament-Velasquez S.L."/>
            <person name="Kruys A."/>
            <person name="Hutchinson M.I."/>
            <person name="Powell A.J."/>
            <person name="Barry K."/>
            <person name="Miller A.N."/>
            <person name="Grigoriev I.V."/>
            <person name="Debuchy R."/>
            <person name="Gladieux P."/>
            <person name="Thoren M.H."/>
            <person name="Johannesson H."/>
        </authorList>
    </citation>
    <scope>NUCLEOTIDE SEQUENCE</scope>
    <source>
        <strain evidence="1">CBS 958.72</strain>
    </source>
</reference>
<gene>
    <name evidence="1" type="ORF">B0T24DRAFT_629094</name>
</gene>
<dbReference type="Proteomes" id="UP001287356">
    <property type="component" value="Unassembled WGS sequence"/>
</dbReference>
<accession>A0AAE0K8P8</accession>
<evidence type="ECO:0008006" key="3">
    <source>
        <dbReference type="Google" id="ProtNLM"/>
    </source>
</evidence>
<dbReference type="AlphaFoldDB" id="A0AAE0K8P8"/>
<reference evidence="1" key="1">
    <citation type="journal article" date="2023" name="Mol. Phylogenet. Evol.">
        <title>Genome-scale phylogeny and comparative genomics of the fungal order Sordariales.</title>
        <authorList>
            <person name="Hensen N."/>
            <person name="Bonometti L."/>
            <person name="Westerberg I."/>
            <person name="Brannstrom I.O."/>
            <person name="Guillou S."/>
            <person name="Cros-Aarteil S."/>
            <person name="Calhoun S."/>
            <person name="Haridas S."/>
            <person name="Kuo A."/>
            <person name="Mondo S."/>
            <person name="Pangilinan J."/>
            <person name="Riley R."/>
            <person name="LaButti K."/>
            <person name="Andreopoulos B."/>
            <person name="Lipzen A."/>
            <person name="Chen C."/>
            <person name="Yan M."/>
            <person name="Daum C."/>
            <person name="Ng V."/>
            <person name="Clum A."/>
            <person name="Steindorff A."/>
            <person name="Ohm R.A."/>
            <person name="Martin F."/>
            <person name="Silar P."/>
            <person name="Natvig D.O."/>
            <person name="Lalanne C."/>
            <person name="Gautier V."/>
            <person name="Ament-Velasquez S.L."/>
            <person name="Kruys A."/>
            <person name="Hutchinson M.I."/>
            <person name="Powell A.J."/>
            <person name="Barry K."/>
            <person name="Miller A.N."/>
            <person name="Grigoriev I.V."/>
            <person name="Debuchy R."/>
            <person name="Gladieux P."/>
            <person name="Hiltunen Thoren M."/>
            <person name="Johannesson H."/>
        </authorList>
    </citation>
    <scope>NUCLEOTIDE SEQUENCE</scope>
    <source>
        <strain evidence="1">CBS 958.72</strain>
    </source>
</reference>
<sequence>MPPVFTSNPYRKDSILHVKVTRTTAYAPAGVAVGWVSVKVEEAFPVTMSPAMRVQILDSSGHETGKYAVLKVFDRRFGPQFRKRNNTPVPHTLQDENKFVQFVTSGRSISLLRRIEEARNTEDYFYTAQDFYDEASKEDRGSVFELALHEEEYRWFRTETRAYDKLLALQGIHVPRMYAHAQISINSSSVNNAEFQAPAILIEYIPAISCDRLKSTSTTGVSVQFLIGVGQNAIDAAFEISKCGVIMGDGGTHNALCRLPDNQIFYIDFATAYFIDSYPDNETYWNTAWSKNINAVASVLDTVAKRNFKQHIKGYFRYPTLASA</sequence>
<name>A0AAE0K8P8_9PEZI</name>
<evidence type="ECO:0000313" key="1">
    <source>
        <dbReference type="EMBL" id="KAK3371450.1"/>
    </source>
</evidence>